<reference evidence="1" key="1">
    <citation type="submission" date="2019-08" db="EMBL/GenBank/DDBJ databases">
        <authorList>
            <person name="Kucharzyk K."/>
            <person name="Murdoch R.W."/>
            <person name="Higgins S."/>
            <person name="Loffler F."/>
        </authorList>
    </citation>
    <scope>NUCLEOTIDE SEQUENCE</scope>
</reference>
<evidence type="ECO:0000313" key="1">
    <source>
        <dbReference type="EMBL" id="MPN63825.1"/>
    </source>
</evidence>
<name>A0A645JJH2_9ZZZZ</name>
<dbReference type="AlphaFoldDB" id="A0A645JJH2"/>
<gene>
    <name evidence="1" type="ORF">SDC9_211591</name>
</gene>
<protein>
    <submittedName>
        <fullName evidence="1">Uncharacterized protein</fullName>
    </submittedName>
</protein>
<comment type="caution">
    <text evidence="1">The sequence shown here is derived from an EMBL/GenBank/DDBJ whole genome shotgun (WGS) entry which is preliminary data.</text>
</comment>
<dbReference type="EMBL" id="VSSQ01143790">
    <property type="protein sequence ID" value="MPN63825.1"/>
    <property type="molecule type" value="Genomic_DNA"/>
</dbReference>
<proteinExistence type="predicted"/>
<organism evidence="1">
    <name type="scientific">bioreactor metagenome</name>
    <dbReference type="NCBI Taxonomy" id="1076179"/>
    <lineage>
        <taxon>unclassified sequences</taxon>
        <taxon>metagenomes</taxon>
        <taxon>ecological metagenomes</taxon>
    </lineage>
</organism>
<sequence>MTPQKDITTSVISPICIEKKRCEEVNTLLANISGLAASIRTKADKAEDPGDLIPLLQSTVVLLETVSQKAGIVEEKE</sequence>
<accession>A0A645JJH2</accession>